<organism evidence="1 2">
    <name type="scientific">Tritrichomonas musculus</name>
    <dbReference type="NCBI Taxonomy" id="1915356"/>
    <lineage>
        <taxon>Eukaryota</taxon>
        <taxon>Metamonada</taxon>
        <taxon>Parabasalia</taxon>
        <taxon>Tritrichomonadida</taxon>
        <taxon>Tritrichomonadidae</taxon>
        <taxon>Tritrichomonas</taxon>
    </lineage>
</organism>
<protein>
    <submittedName>
        <fullName evidence="1">Uncharacterized protein</fullName>
    </submittedName>
</protein>
<evidence type="ECO:0000313" key="2">
    <source>
        <dbReference type="Proteomes" id="UP001470230"/>
    </source>
</evidence>
<name>A0ABR2I6W2_9EUKA</name>
<keyword evidence="2" id="KW-1185">Reference proteome</keyword>
<gene>
    <name evidence="1" type="ORF">M9Y10_015987</name>
</gene>
<accession>A0ABR2I6W2</accession>
<sequence length="509" mass="59839">MFWKAKNQNEKNLSNAMDKFKKANNVGDQVKLIKEFINYTPDYTFIILYRHARKLIDLLLSSNSDDEPSNSVIDLIFTMVERYNIFNQKMQEESKNSTDATKKKSDEKALKKKNQECFPYDYLIKENAFYDNLFQLTKKADERVLGIIEGVYKYEPVSFTEWLHSKKDIRKCTFMNFIQMVIDTKDQRSAKLLHLLSVSHPNILKSLEPIFIPIMKKLPLSAVLDLMMASKDIKNSFPSDDFQVWLLESQNEYTISDLEMISNFFNEIWLSETMIKMLASSKPPEKMSDIFWISRKDPQNFDIPQNIVREACNSIEDTSKVVFVESSDCESTRDPYFFIRLYILSLSNPERVTFESQNLVTDLIKDSNPFVAAAATQCLISWITRFDYQIKFSQASVYRLAYSTFSENIDKALRYIYYACLHVLGKNFQVAAAIIQADENIRFKPEYKKFIIRESWCFPHIRKSFNLINQVKFVDFNQAKTIIDVVSSYFSDHVDEECEYEYEYEYETV</sequence>
<dbReference type="Proteomes" id="UP001470230">
    <property type="component" value="Unassembled WGS sequence"/>
</dbReference>
<dbReference type="EMBL" id="JAPFFF010000020">
    <property type="protein sequence ID" value="KAK8857582.1"/>
    <property type="molecule type" value="Genomic_DNA"/>
</dbReference>
<proteinExistence type="predicted"/>
<evidence type="ECO:0000313" key="1">
    <source>
        <dbReference type="EMBL" id="KAK8857582.1"/>
    </source>
</evidence>
<comment type="caution">
    <text evidence="1">The sequence shown here is derived from an EMBL/GenBank/DDBJ whole genome shotgun (WGS) entry which is preliminary data.</text>
</comment>
<reference evidence="1 2" key="1">
    <citation type="submission" date="2024-04" db="EMBL/GenBank/DDBJ databases">
        <title>Tritrichomonas musculus Genome.</title>
        <authorList>
            <person name="Alves-Ferreira E."/>
            <person name="Grigg M."/>
            <person name="Lorenzi H."/>
            <person name="Galac M."/>
        </authorList>
    </citation>
    <scope>NUCLEOTIDE SEQUENCE [LARGE SCALE GENOMIC DNA]</scope>
    <source>
        <strain evidence="1 2">EAF2021</strain>
    </source>
</reference>